<keyword evidence="2" id="KW-1185">Reference proteome</keyword>
<accession>A0ACC2M529</accession>
<name>A0ACC2M529_PERAE</name>
<evidence type="ECO:0000313" key="1">
    <source>
        <dbReference type="EMBL" id="KAJ8640714.1"/>
    </source>
</evidence>
<organism evidence="1 2">
    <name type="scientific">Persea americana</name>
    <name type="common">Avocado</name>
    <dbReference type="NCBI Taxonomy" id="3435"/>
    <lineage>
        <taxon>Eukaryota</taxon>
        <taxon>Viridiplantae</taxon>
        <taxon>Streptophyta</taxon>
        <taxon>Embryophyta</taxon>
        <taxon>Tracheophyta</taxon>
        <taxon>Spermatophyta</taxon>
        <taxon>Magnoliopsida</taxon>
        <taxon>Magnoliidae</taxon>
        <taxon>Laurales</taxon>
        <taxon>Lauraceae</taxon>
        <taxon>Persea</taxon>
    </lineage>
</organism>
<dbReference type="EMBL" id="CM056813">
    <property type="protein sequence ID" value="KAJ8640714.1"/>
    <property type="molecule type" value="Genomic_DNA"/>
</dbReference>
<dbReference type="Proteomes" id="UP001234297">
    <property type="component" value="Chromosome 5"/>
</dbReference>
<protein>
    <submittedName>
        <fullName evidence="1">Uncharacterized protein</fullName>
    </submittedName>
</protein>
<gene>
    <name evidence="1" type="ORF">MRB53_017408</name>
</gene>
<evidence type="ECO:0000313" key="2">
    <source>
        <dbReference type="Proteomes" id="UP001234297"/>
    </source>
</evidence>
<proteinExistence type="predicted"/>
<comment type="caution">
    <text evidence="1">The sequence shown here is derived from an EMBL/GenBank/DDBJ whole genome shotgun (WGS) entry which is preliminary data.</text>
</comment>
<reference evidence="1 2" key="1">
    <citation type="journal article" date="2022" name="Hortic Res">
        <title>A haplotype resolved chromosomal level avocado genome allows analysis of novel avocado genes.</title>
        <authorList>
            <person name="Nath O."/>
            <person name="Fletcher S.J."/>
            <person name="Hayward A."/>
            <person name="Shaw L.M."/>
            <person name="Masouleh A.K."/>
            <person name="Furtado A."/>
            <person name="Henry R.J."/>
            <person name="Mitter N."/>
        </authorList>
    </citation>
    <scope>NUCLEOTIDE SEQUENCE [LARGE SCALE GENOMIC DNA]</scope>
    <source>
        <strain evidence="2">cv. Hass</strain>
    </source>
</reference>
<sequence length="713" mass="79089">MDIASSSLESCQARKETKHEDNPDNMYSGSGEFIPVQVDFLYTVQLKISPEDATNACDLQRYETVQVDVINTSKSTHREKRTSSNLVSSKYVLRSSLEGARGLRSETVGACETAHTCIDAVHASTERRNNRQRGKETKKVLRDEFFSLRKRFRYLLTRMSYEQSLIDAYSGEGWKGQSIEKIQPKKELQRATSEILRCKLEVRELVKHLDALCAKGKLQASLFDSQGQGHINCEDIFCAKCGLKDSSTNNDIILCDGICERGFHQMCLVPPLLNEEIPPGDEIWLCPGCKCKVYCIDLLNDVQGTQLSILDKWEKVFPETDGDKQCVDFGESDDSEDSDYDPGGRDHNEEVLKECSSSEESDFTSASDGSNNSAKDEQHEGPGFSSDDSEDNDFDPSGLDIDKVVHHEGSSSNESDFSSDSDDLSALGDVNVPADSDKDPLSLSVGCSEPVTSSCKVRLDTVIKEKESSVDSEQLSMQERDLNGKVVLPVSRKRHQEHLDYKKLYDEAYGNTPSDSSEDEDWTEMNTPKKVKNDDSENDNVMSLDGNTKTVQSMENFKVPKRMHQKICISPEQNKDQVGGTGNSSSRIIDQKLESKGTNYSGAKPLEDSPKPDSVGNKATTSGSRCFGKVISQKLYESLKVNAYPTRETKESLSIELGITVRQISKWFENARRSLRLSSADREGNKVEKGTTNNDPVLAEANGLDPDSKNGGG</sequence>